<evidence type="ECO:0000313" key="2">
    <source>
        <dbReference type="EMBL" id="QTX31387.1"/>
    </source>
</evidence>
<dbReference type="SUPFAM" id="SSF56059">
    <property type="entry name" value="Glutathione synthetase ATP-binding domain-like"/>
    <property type="match status" value="1"/>
</dbReference>
<dbReference type="Proteomes" id="UP000671879">
    <property type="component" value="Chromosome"/>
</dbReference>
<proteinExistence type="predicted"/>
<dbReference type="Gene3D" id="3.30.1490.20">
    <property type="entry name" value="ATP-grasp fold, A domain"/>
    <property type="match status" value="1"/>
</dbReference>
<dbReference type="AlphaFoldDB" id="A0A9Q7AK50"/>
<protein>
    <submittedName>
        <fullName evidence="2">Pyruvate, phosphate dikinase</fullName>
    </submittedName>
</protein>
<dbReference type="InterPro" id="IPR002192">
    <property type="entry name" value="PPDK_AMP/ATP-bd"/>
</dbReference>
<organism evidence="2 3">
    <name type="scientific">Aminithiophilus ramosus</name>
    <dbReference type="NCBI Taxonomy" id="3029084"/>
    <lineage>
        <taxon>Bacteria</taxon>
        <taxon>Thermotogati</taxon>
        <taxon>Synergistota</taxon>
        <taxon>Synergistia</taxon>
        <taxon>Synergistales</taxon>
        <taxon>Aminithiophilaceae</taxon>
        <taxon>Aminithiophilus</taxon>
    </lineage>
</organism>
<evidence type="ECO:0000259" key="1">
    <source>
        <dbReference type="Pfam" id="PF01326"/>
    </source>
</evidence>
<accession>A0A9Q7AK50</accession>
<dbReference type="GO" id="GO:0016301">
    <property type="term" value="F:kinase activity"/>
    <property type="evidence" value="ECO:0007669"/>
    <property type="project" value="InterPro"/>
</dbReference>
<reference evidence="3" key="1">
    <citation type="submission" date="2021-04" db="EMBL/GenBank/DDBJ databases">
        <title>A novel Synergistetes isolate from a pyrite-forming mixed culture.</title>
        <authorList>
            <person name="Bunk B."/>
            <person name="Sproer C."/>
            <person name="Spring S."/>
            <person name="Pester M."/>
        </authorList>
    </citation>
    <scope>NUCLEOTIDE SEQUENCE [LARGE SCALE GENOMIC DNA]</scope>
    <source>
        <strain evidence="3">J.5.4.2-T.3.5.2</strain>
    </source>
</reference>
<keyword evidence="3" id="KW-1185">Reference proteome</keyword>
<keyword evidence="2" id="KW-0670">Pyruvate</keyword>
<feature type="domain" description="Pyruvate phosphate dikinase AMP/ATP-binding" evidence="1">
    <location>
        <begin position="31"/>
        <end position="397"/>
    </location>
</feature>
<gene>
    <name evidence="2" type="ORF">KAR29_08335</name>
</gene>
<dbReference type="Pfam" id="PF01326">
    <property type="entry name" value="PPDK_N"/>
    <property type="match status" value="1"/>
</dbReference>
<dbReference type="GO" id="GO:0005524">
    <property type="term" value="F:ATP binding"/>
    <property type="evidence" value="ECO:0007669"/>
    <property type="project" value="InterPro"/>
</dbReference>
<name>A0A9Q7AK50_9BACT</name>
<evidence type="ECO:0000313" key="3">
    <source>
        <dbReference type="Proteomes" id="UP000671879"/>
    </source>
</evidence>
<dbReference type="InterPro" id="IPR013815">
    <property type="entry name" value="ATP_grasp_subdomain_1"/>
</dbReference>
<dbReference type="KEGG" id="aram:KAR29_08335"/>
<sequence length="586" mass="66534">MIDRGRTTESYFAWNPRDNPLLAPLIVGGGSIGGKGRSLLFALESLRRQGDPLFDEVRLPPALYVGAGAFEDFLSDLPHAESLLREEPEEIERSFLGTPLPPYVTAGLRRFLAGVDEPIVLRSSSLLEDSLQHSFAGKYRSTFLFNAGTLDERLSAAEDEVRRIYARIFFPAATSYRKKHGLGYDAMGLIAMRISGRWRGPFYYPTLGGVGFSRNFRRWTTRIRSEDGVLRLVFGLGTMSTKRGYARTYSLTNPSLRPEGLDPYKVMRHAQERFQVIDSRTRALEIYNIQDVWRDILPYHPCFGTFAQVYHQDCEDGYFSSVDRSFMPGREKKLSFTFDAFPKRHKIFFDRMKLLLKTLEDSMGVPADIEFAYEPCEDRLELLQSRPLWDGDDRQGQGIPEVGERRLLLKASRMVTNGSVEHVPWIVYVDHRVYSVSSDFHAIARAIGEMNETMGESRYILIAPGRVGSSNPELGVPVHYNELTRCCCIVELGIPREGYMPELSYGTHFFSDLEVDNVLYMPVYEGESGDIFNRDFFENSPFEAGPHEAIRLIRGDFSVFMCGFKNKGIVVAEALPDERGRQIPSG</sequence>
<dbReference type="EMBL" id="CP072943">
    <property type="protein sequence ID" value="QTX31387.1"/>
    <property type="molecule type" value="Genomic_DNA"/>
</dbReference>
<dbReference type="RefSeq" id="WP_274372543.1">
    <property type="nucleotide sequence ID" value="NZ_CP072943.1"/>
</dbReference>